<evidence type="ECO:0000313" key="1">
    <source>
        <dbReference type="EMBL" id="GFI39993.1"/>
    </source>
</evidence>
<dbReference type="Proteomes" id="UP000490821">
    <property type="component" value="Unassembled WGS sequence"/>
</dbReference>
<accession>A0A829Z6L6</accession>
<protein>
    <recommendedName>
        <fullName evidence="3">SynChlorMet cassette protein ScmC</fullName>
    </recommendedName>
</protein>
<dbReference type="InterPro" id="IPR027417">
    <property type="entry name" value="P-loop_NTPase"/>
</dbReference>
<dbReference type="EMBL" id="BLMI01000011">
    <property type="protein sequence ID" value="GFI39993.1"/>
    <property type="molecule type" value="Genomic_DNA"/>
</dbReference>
<sequence length="233" mass="26590">MKFYKIAGCIVEYEPIYPLLKNQMEAYRIDEQKIDMKLTITKEFCEIKQQENPHLTLEQCEYIYAGSQFYNKLINLGGFLLHASAVVIDNKAYLFSADSGTGKSTHTKLWQKCFGDKALIINDDKPAIKIENDICYAYGTPFSGKTDENLNMKVPLQAICLLERGKNNSIDLISIKEALPLILKQTILPKKQDIINHLFDMLDVVLTKTPIYQMKCNISKEAALMAYDKMKGE</sequence>
<dbReference type="AlphaFoldDB" id="A0A829Z6L6"/>
<comment type="caution">
    <text evidence="1">The sequence shown here is derived from an EMBL/GenBank/DDBJ whole genome shotgun (WGS) entry which is preliminary data.</text>
</comment>
<name>A0A829Z6L6_9FIRM</name>
<evidence type="ECO:0000313" key="2">
    <source>
        <dbReference type="Proteomes" id="UP000490821"/>
    </source>
</evidence>
<gene>
    <name evidence="1" type="ORF">IMSAGC017_00024</name>
</gene>
<reference evidence="1 2" key="1">
    <citation type="journal article" date="2020" name="Microbiome">
        <title>Single-cell genomics of uncultured bacteria reveals dietary fiber responders in the mouse gut microbiota.</title>
        <authorList>
            <person name="Chijiiwa R."/>
            <person name="Hosokawa M."/>
            <person name="Kogawa M."/>
            <person name="Nishikawa Y."/>
            <person name="Ide K."/>
            <person name="Sakanashi C."/>
            <person name="Takahashi K."/>
            <person name="Takeyama H."/>
        </authorList>
    </citation>
    <scope>NUCLEOTIDE SEQUENCE [LARGE SCALE GENOMIC DNA]</scope>
    <source>
        <strain evidence="1">IMSAGC_017</strain>
    </source>
</reference>
<dbReference type="Gene3D" id="3.40.50.300">
    <property type="entry name" value="P-loop containing nucleotide triphosphate hydrolases"/>
    <property type="match status" value="1"/>
</dbReference>
<evidence type="ECO:0008006" key="3">
    <source>
        <dbReference type="Google" id="ProtNLM"/>
    </source>
</evidence>
<organism evidence="1 2">
    <name type="scientific">Thomasclavelia cocleata</name>
    <dbReference type="NCBI Taxonomy" id="69824"/>
    <lineage>
        <taxon>Bacteria</taxon>
        <taxon>Bacillati</taxon>
        <taxon>Bacillota</taxon>
        <taxon>Erysipelotrichia</taxon>
        <taxon>Erysipelotrichales</taxon>
        <taxon>Coprobacillaceae</taxon>
        <taxon>Thomasclavelia</taxon>
    </lineage>
</organism>
<dbReference type="RefSeq" id="WP_172471615.1">
    <property type="nucleotide sequence ID" value="NZ_BLMI01000011.1"/>
</dbReference>
<dbReference type="SUPFAM" id="SSF53795">
    <property type="entry name" value="PEP carboxykinase-like"/>
    <property type="match status" value="1"/>
</dbReference>
<proteinExistence type="predicted"/>